<evidence type="ECO:0000256" key="7">
    <source>
        <dbReference type="RuleBase" id="RU003829"/>
    </source>
</evidence>
<dbReference type="Proteomes" id="UP000777482">
    <property type="component" value="Unassembled WGS sequence"/>
</dbReference>
<comment type="similarity">
    <text evidence="2 6 7">Belongs to the cullin family.</text>
</comment>
<dbReference type="EMBL" id="PUHQ01000003">
    <property type="protein sequence ID" value="KAG0666833.1"/>
    <property type="molecule type" value="Genomic_DNA"/>
</dbReference>
<evidence type="ECO:0000259" key="9">
    <source>
        <dbReference type="PROSITE" id="PS50069"/>
    </source>
</evidence>
<keyword evidence="11" id="KW-1185">Reference proteome</keyword>
<dbReference type="OrthoDB" id="27073at2759"/>
<dbReference type="InterPro" id="IPR036388">
    <property type="entry name" value="WH-like_DNA-bd_sf"/>
</dbReference>
<evidence type="ECO:0000256" key="2">
    <source>
        <dbReference type="ARBA" id="ARBA00006019"/>
    </source>
</evidence>
<dbReference type="FunFam" id="1.20.1310.10:FF:000011">
    <property type="entry name" value="Cullin 1"/>
    <property type="match status" value="1"/>
</dbReference>
<dbReference type="InterPro" id="IPR001373">
    <property type="entry name" value="Cullin_N"/>
</dbReference>
<dbReference type="InterPro" id="IPR019559">
    <property type="entry name" value="Cullin_neddylation_domain"/>
</dbReference>
<dbReference type="GO" id="GO:0031625">
    <property type="term" value="F:ubiquitin protein ligase binding"/>
    <property type="evidence" value="ECO:0007669"/>
    <property type="project" value="InterPro"/>
</dbReference>
<dbReference type="Pfam" id="PF26557">
    <property type="entry name" value="Cullin_AB"/>
    <property type="match status" value="1"/>
</dbReference>
<comment type="pathway">
    <text evidence="1">Protein modification; protein ubiquitination.</text>
</comment>
<dbReference type="SUPFAM" id="SSF75632">
    <property type="entry name" value="Cullin homology domain"/>
    <property type="match status" value="1"/>
</dbReference>
<evidence type="ECO:0000256" key="8">
    <source>
        <dbReference type="SAM" id="MobiDB-lite"/>
    </source>
</evidence>
<dbReference type="FunFam" id="1.10.10.10:FF:000014">
    <property type="entry name" value="Cullin 1"/>
    <property type="match status" value="1"/>
</dbReference>
<proteinExistence type="inferred from homology"/>
<name>A0A9P6W7F2_RHOMI</name>
<evidence type="ECO:0000313" key="11">
    <source>
        <dbReference type="Proteomes" id="UP000777482"/>
    </source>
</evidence>
<dbReference type="AlphaFoldDB" id="A0A9P6W7F2"/>
<gene>
    <name evidence="10" type="ORF">C6P46_003543</name>
</gene>
<dbReference type="SMART" id="SM00182">
    <property type="entry name" value="CULLIN"/>
    <property type="match status" value="1"/>
</dbReference>
<evidence type="ECO:0000313" key="10">
    <source>
        <dbReference type="EMBL" id="KAG0666833.1"/>
    </source>
</evidence>
<dbReference type="FunFam" id="1.20.1310.10:FF:000029">
    <property type="entry name" value="Cullin homolog 1"/>
    <property type="match status" value="1"/>
</dbReference>
<feature type="domain" description="Cullin family profile" evidence="9">
    <location>
        <begin position="456"/>
        <end position="731"/>
    </location>
</feature>
<dbReference type="InterPro" id="IPR036317">
    <property type="entry name" value="Cullin_homology_sf"/>
</dbReference>
<dbReference type="Gene3D" id="4.10.1030.10">
    <property type="entry name" value="Ring Box Chain A, domain 5"/>
    <property type="match status" value="1"/>
</dbReference>
<dbReference type="SUPFAM" id="SSF46785">
    <property type="entry name" value="Winged helix' DNA-binding domain"/>
    <property type="match status" value="1"/>
</dbReference>
<evidence type="ECO:0000256" key="1">
    <source>
        <dbReference type="ARBA" id="ARBA00004906"/>
    </source>
</evidence>
<dbReference type="InterPro" id="IPR016159">
    <property type="entry name" value="Cullin_repeat-like_dom_sf"/>
</dbReference>
<dbReference type="InterPro" id="IPR045093">
    <property type="entry name" value="Cullin"/>
</dbReference>
<reference evidence="10 11" key="1">
    <citation type="submission" date="2020-11" db="EMBL/GenBank/DDBJ databases">
        <title>Kefir isolates.</title>
        <authorList>
            <person name="Marcisauskas S."/>
            <person name="Kim Y."/>
            <person name="Blasche S."/>
        </authorList>
    </citation>
    <scope>NUCLEOTIDE SEQUENCE [LARGE SCALE GENOMIC DNA]</scope>
    <source>
        <strain evidence="10 11">KR</strain>
    </source>
</reference>
<dbReference type="SUPFAM" id="SSF74788">
    <property type="entry name" value="Cullin repeat-like"/>
    <property type="match status" value="1"/>
</dbReference>
<dbReference type="Gene3D" id="1.10.10.10">
    <property type="entry name" value="Winged helix-like DNA-binding domain superfamily/Winged helix DNA-binding domain"/>
    <property type="match status" value="2"/>
</dbReference>
<keyword evidence="5" id="KW-0832">Ubl conjugation</keyword>
<evidence type="ECO:0000256" key="4">
    <source>
        <dbReference type="ARBA" id="ARBA00022786"/>
    </source>
</evidence>
<dbReference type="InterPro" id="IPR059120">
    <property type="entry name" value="Cullin-like_AB"/>
</dbReference>
<accession>A0A9P6W7F2</accession>
<evidence type="ECO:0000256" key="5">
    <source>
        <dbReference type="ARBA" id="ARBA00022843"/>
    </source>
</evidence>
<dbReference type="InterPro" id="IPR016158">
    <property type="entry name" value="Cullin_homology"/>
</dbReference>
<dbReference type="Pfam" id="PF00888">
    <property type="entry name" value="Cullin"/>
    <property type="match status" value="2"/>
</dbReference>
<dbReference type="Pfam" id="PF10557">
    <property type="entry name" value="Cullin_Nedd8"/>
    <property type="match status" value="1"/>
</dbReference>
<protein>
    <recommendedName>
        <fullName evidence="9">Cullin family profile domain-containing protein</fullName>
    </recommendedName>
</protein>
<dbReference type="SMART" id="SM00884">
    <property type="entry name" value="Cullin_Nedd8"/>
    <property type="match status" value="1"/>
</dbReference>
<feature type="compositionally biased region" description="Low complexity" evidence="8">
    <location>
        <begin position="365"/>
        <end position="384"/>
    </location>
</feature>
<dbReference type="InterPro" id="IPR036390">
    <property type="entry name" value="WH_DNA-bd_sf"/>
</dbReference>
<dbReference type="PANTHER" id="PTHR11932">
    <property type="entry name" value="CULLIN"/>
    <property type="match status" value="1"/>
</dbReference>
<keyword evidence="4" id="KW-0833">Ubl conjugation pathway</keyword>
<dbReference type="PROSITE" id="PS50069">
    <property type="entry name" value="CULLIN_2"/>
    <property type="match status" value="1"/>
</dbReference>
<sequence length="852" mass="96247">MLELGKPSPPPLAAKSGLPDSRDLNATWHFLEQGVDHIMTRLSEGMSYKKYMDLYTVSYNYCTSSRMNSGGVNEAIGVAASSTRSGANLMGADLYKHLQQYFISHLKQVREQAADLTDEPLLRYYTREWDRYTTGASYVNRLFTYLNRHWVKREKDEGRKNVYIVYILALVSWKEYFYSLLQSGGSNKLTSAVLKLIEKQRNGETIETDLVKKVIDSFVALGLDEADTNRQNLEVYRSAFESPFIKATETYYQAESEQFLAGNSVTEYMKKAEARLQDEENRVDLYLHASTRKALIAKCEEVLVKNHAEIMQEEFQRLLDQEQEADLHRMFLLLSRIPSGLDPLRERFEAHVKKAGIDSVERAVGSSATTAPTAPTNGDAAAAGTGAGANGGSKEKEKKDVAVEPKAYVESLLVVHRKNNELVGKAFRGDQGFVASLDRACREYVNRNAACPTANKSPELVARFADGLLRKSNKASEEADVEQALTDTVSPVLLFPLPPAIAPPPLTHTRNWAAQMTVFKYVEDKDVFMKFYSKMLSSRLIKDTSASEDAESSMIGKLKDACGFEYTSKLQRMFQDMQLNRDLNAAFKEKMAQTHATDEKDMQVDFSALVLSTAAWPLSAPTTKLNMPAELVKSKERFEQYYVNKHTGRKLNWLWQHCRNELRSPVFLSLALSNLAWLTRTQNYFFVVSTYQACVLLQFQSAGSDALSYSDLETGTGLNAETLKPVLAILVKQRVLEQKDGGATYELNLGFKSKKIRVPLNVPVKAEQKAESAEVMKHVDEDRKLLIQATIVRIMKSRKTMKHQQLIAETVDQLKARFQPRVPDVKKGIDAMLDREYIEREEGSRDTYRYLA</sequence>
<comment type="caution">
    <text evidence="10">The sequence shown here is derived from an EMBL/GenBank/DDBJ whole genome shotgun (WGS) entry which is preliminary data.</text>
</comment>
<dbReference type="GO" id="GO:0031146">
    <property type="term" value="P:SCF-dependent proteasomal ubiquitin-dependent protein catabolic process"/>
    <property type="evidence" value="ECO:0007669"/>
    <property type="project" value="UniProtKB-ARBA"/>
</dbReference>
<dbReference type="Gene3D" id="1.20.1310.10">
    <property type="entry name" value="Cullin Repeats"/>
    <property type="match status" value="4"/>
</dbReference>
<keyword evidence="3" id="KW-1017">Isopeptide bond</keyword>
<evidence type="ECO:0000256" key="6">
    <source>
        <dbReference type="PROSITE-ProRule" id="PRU00330"/>
    </source>
</evidence>
<dbReference type="GO" id="GO:0019005">
    <property type="term" value="C:SCF ubiquitin ligase complex"/>
    <property type="evidence" value="ECO:0007669"/>
    <property type="project" value="UniProtKB-ARBA"/>
</dbReference>
<organism evidence="10 11">
    <name type="scientific">Rhodotorula mucilaginosa</name>
    <name type="common">Yeast</name>
    <name type="synonym">Rhodotorula rubra</name>
    <dbReference type="NCBI Taxonomy" id="5537"/>
    <lineage>
        <taxon>Eukaryota</taxon>
        <taxon>Fungi</taxon>
        <taxon>Dikarya</taxon>
        <taxon>Basidiomycota</taxon>
        <taxon>Pucciniomycotina</taxon>
        <taxon>Microbotryomycetes</taxon>
        <taxon>Sporidiobolales</taxon>
        <taxon>Sporidiobolaceae</taxon>
        <taxon>Rhodotorula</taxon>
    </lineage>
</organism>
<feature type="region of interest" description="Disordered" evidence="8">
    <location>
        <begin position="362"/>
        <end position="401"/>
    </location>
</feature>
<evidence type="ECO:0000256" key="3">
    <source>
        <dbReference type="ARBA" id="ARBA00022499"/>
    </source>
</evidence>